<name>A0AAN7YLH6_9PEZI</name>
<dbReference type="AlphaFoldDB" id="A0AAN7YLH6"/>
<reference evidence="1" key="1">
    <citation type="submission" date="2023-08" db="EMBL/GenBank/DDBJ databases">
        <title>Black Yeasts Isolated from many extreme environments.</title>
        <authorList>
            <person name="Coleine C."/>
            <person name="Stajich J.E."/>
            <person name="Selbmann L."/>
        </authorList>
    </citation>
    <scope>NUCLEOTIDE SEQUENCE</scope>
    <source>
        <strain evidence="1">CCFEE 5401</strain>
    </source>
</reference>
<dbReference type="EMBL" id="JAVRRL010000104">
    <property type="protein sequence ID" value="KAK5107853.1"/>
    <property type="molecule type" value="Genomic_DNA"/>
</dbReference>
<evidence type="ECO:0000313" key="2">
    <source>
        <dbReference type="Proteomes" id="UP001310890"/>
    </source>
</evidence>
<organism evidence="1 2">
    <name type="scientific">Meristemomyces frigidus</name>
    <dbReference type="NCBI Taxonomy" id="1508187"/>
    <lineage>
        <taxon>Eukaryota</taxon>
        <taxon>Fungi</taxon>
        <taxon>Dikarya</taxon>
        <taxon>Ascomycota</taxon>
        <taxon>Pezizomycotina</taxon>
        <taxon>Dothideomycetes</taxon>
        <taxon>Dothideomycetidae</taxon>
        <taxon>Mycosphaerellales</taxon>
        <taxon>Teratosphaeriaceae</taxon>
        <taxon>Meristemomyces</taxon>
    </lineage>
</organism>
<protein>
    <submittedName>
        <fullName evidence="1">Uncharacterized protein</fullName>
    </submittedName>
</protein>
<sequence>MSSTAMITQQRWGGFVSIAIEVQNDLQLQHTLASKLEGPHAYTTMIDSTLQATIKDGLLATNIGFLGTLKPRLQIELITSASEVTYFVPTRNIWLQYQSIEDAKQVAEKLNNTVSHDLRLAAVVKGSNLGSIWSVQITNVTDRFDEATIKSLLPVGTPMPSKVKFGA</sequence>
<evidence type="ECO:0000313" key="1">
    <source>
        <dbReference type="EMBL" id="KAK5107853.1"/>
    </source>
</evidence>
<dbReference type="Proteomes" id="UP001310890">
    <property type="component" value="Unassembled WGS sequence"/>
</dbReference>
<accession>A0AAN7YLH6</accession>
<gene>
    <name evidence="1" type="ORF">LTR62_000613</name>
</gene>
<proteinExistence type="predicted"/>
<comment type="caution">
    <text evidence="1">The sequence shown here is derived from an EMBL/GenBank/DDBJ whole genome shotgun (WGS) entry which is preliminary data.</text>
</comment>